<dbReference type="InterPro" id="IPR050090">
    <property type="entry name" value="Tyrosine_recombinase_XerCD"/>
</dbReference>
<comment type="caution">
    <text evidence="8">The sequence shown here is derived from an EMBL/GenBank/DDBJ whole genome shotgun (WGS) entry which is preliminary data.</text>
</comment>
<dbReference type="GO" id="GO:0015074">
    <property type="term" value="P:DNA integration"/>
    <property type="evidence" value="ECO:0007669"/>
    <property type="project" value="UniProtKB-KW"/>
</dbReference>
<dbReference type="EMBL" id="PYLQ01000020">
    <property type="protein sequence ID" value="PST38301.1"/>
    <property type="molecule type" value="Genomic_DNA"/>
</dbReference>
<gene>
    <name evidence="8" type="ORF">C7U54_11525</name>
</gene>
<dbReference type="Gene3D" id="1.10.443.10">
    <property type="entry name" value="Intergrase catalytic core"/>
    <property type="match status" value="1"/>
</dbReference>
<keyword evidence="2" id="KW-0229">DNA integration</keyword>
<dbReference type="InterPro" id="IPR013762">
    <property type="entry name" value="Integrase-like_cat_sf"/>
</dbReference>
<keyword evidence="3 5" id="KW-0238">DNA-binding</keyword>
<organism evidence="8 9">
    <name type="scientific">Faecalibacillus intestinalis</name>
    <dbReference type="NCBI Taxonomy" id="1982626"/>
    <lineage>
        <taxon>Bacteria</taxon>
        <taxon>Bacillati</taxon>
        <taxon>Bacillota</taxon>
        <taxon>Erysipelotrichia</taxon>
        <taxon>Erysipelotrichales</taxon>
        <taxon>Coprobacillaceae</taxon>
        <taxon>Faecalibacillus</taxon>
    </lineage>
</organism>
<dbReference type="Gene3D" id="1.10.150.130">
    <property type="match status" value="1"/>
</dbReference>
<dbReference type="InterPro" id="IPR004107">
    <property type="entry name" value="Integrase_SAM-like_N"/>
</dbReference>
<evidence type="ECO:0000256" key="4">
    <source>
        <dbReference type="ARBA" id="ARBA00023172"/>
    </source>
</evidence>
<evidence type="ECO:0000256" key="5">
    <source>
        <dbReference type="PROSITE-ProRule" id="PRU01248"/>
    </source>
</evidence>
<dbReference type="PANTHER" id="PTHR30349:SF41">
    <property type="entry name" value="INTEGRASE_RECOMBINASE PROTEIN MJ0367-RELATED"/>
    <property type="match status" value="1"/>
</dbReference>
<dbReference type="GO" id="GO:0006310">
    <property type="term" value="P:DNA recombination"/>
    <property type="evidence" value="ECO:0007669"/>
    <property type="project" value="UniProtKB-KW"/>
</dbReference>
<evidence type="ECO:0000313" key="8">
    <source>
        <dbReference type="EMBL" id="PST38301.1"/>
    </source>
</evidence>
<dbReference type="AlphaFoldDB" id="A0A2T3FSS5"/>
<sequence length="307" mass="36651">MKKIELEKQLESYYEDCEFRKRLNEKTIKAYTIDLNQYLEFITTTEINQKIINEYIHYLNKKYLKYKTIKRKIASVKAFYSYLEYEEIIDYSPFNKIKTKIKEPKLLPKTIQKDYIDKIIHLLLKDLKNSKTEFQKKISLRNITLISVMFSTGIRVSELCNIKLKDIDLLEKKLKIFGKGSKERILYLGNSNVVQLCQMYLTYNNTCKKNEYFFLNKFNKKLSEQTVRILLKKIESELELSTHITPHMFRHTFATTLLEKGVDIRYIQNILGHSSISTTQIYTYVTYSKQKEILTNKNPINDYQLNI</sequence>
<dbReference type="PROSITE" id="PS51900">
    <property type="entry name" value="CB"/>
    <property type="match status" value="1"/>
</dbReference>
<dbReference type="GO" id="GO:0003677">
    <property type="term" value="F:DNA binding"/>
    <property type="evidence" value="ECO:0007669"/>
    <property type="project" value="UniProtKB-UniRule"/>
</dbReference>
<evidence type="ECO:0000313" key="9">
    <source>
        <dbReference type="Proteomes" id="UP000240974"/>
    </source>
</evidence>
<dbReference type="InterPro" id="IPR044068">
    <property type="entry name" value="CB"/>
</dbReference>
<dbReference type="Proteomes" id="UP000240974">
    <property type="component" value="Unassembled WGS sequence"/>
</dbReference>
<dbReference type="Pfam" id="PF02899">
    <property type="entry name" value="Phage_int_SAM_1"/>
    <property type="match status" value="1"/>
</dbReference>
<accession>A0A2T3FSS5</accession>
<comment type="similarity">
    <text evidence="1">Belongs to the 'phage' integrase family.</text>
</comment>
<keyword evidence="9" id="KW-1185">Reference proteome</keyword>
<keyword evidence="4" id="KW-0233">DNA recombination</keyword>
<dbReference type="InterPro" id="IPR010998">
    <property type="entry name" value="Integrase_recombinase_N"/>
</dbReference>
<evidence type="ECO:0000256" key="2">
    <source>
        <dbReference type="ARBA" id="ARBA00022908"/>
    </source>
</evidence>
<dbReference type="PROSITE" id="PS51898">
    <property type="entry name" value="TYR_RECOMBINASE"/>
    <property type="match status" value="1"/>
</dbReference>
<dbReference type="RefSeq" id="WP_107030393.1">
    <property type="nucleotide sequence ID" value="NZ_AP031432.1"/>
</dbReference>
<dbReference type="InterPro" id="IPR011010">
    <property type="entry name" value="DNA_brk_join_enz"/>
</dbReference>
<evidence type="ECO:0000259" key="7">
    <source>
        <dbReference type="PROSITE" id="PS51900"/>
    </source>
</evidence>
<proteinExistence type="inferred from homology"/>
<dbReference type="Pfam" id="PF00589">
    <property type="entry name" value="Phage_integrase"/>
    <property type="match status" value="1"/>
</dbReference>
<feature type="domain" description="Tyr recombinase" evidence="6">
    <location>
        <begin position="106"/>
        <end position="295"/>
    </location>
</feature>
<dbReference type="InterPro" id="IPR002104">
    <property type="entry name" value="Integrase_catalytic"/>
</dbReference>
<feature type="domain" description="Core-binding (CB)" evidence="7">
    <location>
        <begin position="4"/>
        <end position="84"/>
    </location>
</feature>
<evidence type="ECO:0000256" key="3">
    <source>
        <dbReference type="ARBA" id="ARBA00023125"/>
    </source>
</evidence>
<name>A0A2T3FSS5_9FIRM</name>
<protein>
    <submittedName>
        <fullName evidence="8">Recombinase XerC</fullName>
    </submittedName>
</protein>
<dbReference type="PANTHER" id="PTHR30349">
    <property type="entry name" value="PHAGE INTEGRASE-RELATED"/>
    <property type="match status" value="1"/>
</dbReference>
<evidence type="ECO:0000259" key="6">
    <source>
        <dbReference type="PROSITE" id="PS51898"/>
    </source>
</evidence>
<evidence type="ECO:0000256" key="1">
    <source>
        <dbReference type="ARBA" id="ARBA00008857"/>
    </source>
</evidence>
<dbReference type="SUPFAM" id="SSF56349">
    <property type="entry name" value="DNA breaking-rejoining enzymes"/>
    <property type="match status" value="1"/>
</dbReference>
<reference evidence="8 9" key="1">
    <citation type="journal article" date="2019" name="Int. J. Syst. Evol. Microbiol.">
        <title>Faecalibacillus intestinalis gen. nov., sp. nov. and Faecalibacillus faecis sp. nov., isolated from human faeces.</title>
        <authorList>
            <person name="Seo B."/>
            <person name="Jeon K."/>
            <person name="Baek I."/>
            <person name="Lee Y.M."/>
            <person name="Baek K."/>
            <person name="Ko G."/>
        </authorList>
    </citation>
    <scope>NUCLEOTIDE SEQUENCE [LARGE SCALE GENOMIC DNA]</scope>
    <source>
        <strain evidence="8 9">SNUG30099</strain>
    </source>
</reference>